<reference evidence="1 2" key="1">
    <citation type="journal article" date="2018" name="New Phytol.">
        <title>Comparative genomics and transcriptomics depict ericoid mycorrhizal fungi as versatile saprotrophs and plant mutualists.</title>
        <authorList>
            <person name="Martino E."/>
            <person name="Morin E."/>
            <person name="Grelet G.A."/>
            <person name="Kuo A."/>
            <person name="Kohler A."/>
            <person name="Daghino S."/>
            <person name="Barry K.W."/>
            <person name="Cichocki N."/>
            <person name="Clum A."/>
            <person name="Dockter R.B."/>
            <person name="Hainaut M."/>
            <person name="Kuo R.C."/>
            <person name="LaButti K."/>
            <person name="Lindahl B.D."/>
            <person name="Lindquist E.A."/>
            <person name="Lipzen A."/>
            <person name="Khouja H.R."/>
            <person name="Magnuson J."/>
            <person name="Murat C."/>
            <person name="Ohm R.A."/>
            <person name="Singer S.W."/>
            <person name="Spatafora J.W."/>
            <person name="Wang M."/>
            <person name="Veneault-Fourrey C."/>
            <person name="Henrissat B."/>
            <person name="Grigoriev I.V."/>
            <person name="Martin F.M."/>
            <person name="Perotto S."/>
        </authorList>
    </citation>
    <scope>NUCLEOTIDE SEQUENCE [LARGE SCALE GENOMIC DNA]</scope>
    <source>
        <strain evidence="1 2">ATCC 22711</strain>
    </source>
</reference>
<dbReference type="GeneID" id="36576117"/>
<dbReference type="Proteomes" id="UP000241818">
    <property type="component" value="Unassembled WGS sequence"/>
</dbReference>
<protein>
    <submittedName>
        <fullName evidence="1">Uncharacterized protein</fullName>
    </submittedName>
</protein>
<keyword evidence="2" id="KW-1185">Reference proteome</keyword>
<accession>A0A2T3B523</accession>
<dbReference type="OrthoDB" id="3561022at2759"/>
<gene>
    <name evidence="1" type="ORF">M430DRAFT_49046</name>
</gene>
<name>A0A2T3B523_AMORE</name>
<dbReference type="EMBL" id="KZ679009">
    <property type="protein sequence ID" value="PSS21852.1"/>
    <property type="molecule type" value="Genomic_DNA"/>
</dbReference>
<dbReference type="AlphaFoldDB" id="A0A2T3B523"/>
<proteinExistence type="predicted"/>
<evidence type="ECO:0000313" key="1">
    <source>
        <dbReference type="EMBL" id="PSS21852.1"/>
    </source>
</evidence>
<dbReference type="InParanoid" id="A0A2T3B523"/>
<sequence length="213" mass="24824">MADTKSLVTFRLLPVEMREEIFKYTFATSQNYPDFAASTPALLVALRGDRELYDQALRVFYGINHWFLTARNFQGVSALGKFAVACIRSLTIFVDDWFEDDVEFREFLQDPKGNLARAESIQTLRFYIESYRDLVSLQLIRHLVASFPRLKRLEFHEHCTSEKDSGLHLIDQVNCLFWCKAKLEEVGTSEGYDVISNDWFWEEENGDVLQRAL</sequence>
<dbReference type="RefSeq" id="XP_024722007.1">
    <property type="nucleotide sequence ID" value="XM_024868036.1"/>
</dbReference>
<organism evidence="1 2">
    <name type="scientific">Amorphotheca resinae ATCC 22711</name>
    <dbReference type="NCBI Taxonomy" id="857342"/>
    <lineage>
        <taxon>Eukaryota</taxon>
        <taxon>Fungi</taxon>
        <taxon>Dikarya</taxon>
        <taxon>Ascomycota</taxon>
        <taxon>Pezizomycotina</taxon>
        <taxon>Leotiomycetes</taxon>
        <taxon>Helotiales</taxon>
        <taxon>Amorphothecaceae</taxon>
        <taxon>Amorphotheca</taxon>
    </lineage>
</organism>
<evidence type="ECO:0000313" key="2">
    <source>
        <dbReference type="Proteomes" id="UP000241818"/>
    </source>
</evidence>